<dbReference type="SUPFAM" id="SSF48371">
    <property type="entry name" value="ARM repeat"/>
    <property type="match status" value="2"/>
</dbReference>
<reference evidence="6 7" key="1">
    <citation type="journal article" date="2018" name="Sci. Rep.">
        <title>Raphidocelis subcapitata (=Pseudokirchneriella subcapitata) provides an insight into genome evolution and environmental adaptations in the Sphaeropleales.</title>
        <authorList>
            <person name="Suzuki S."/>
            <person name="Yamaguchi H."/>
            <person name="Nakajima N."/>
            <person name="Kawachi M."/>
        </authorList>
    </citation>
    <scope>NUCLEOTIDE SEQUENCE [LARGE SCALE GENOMIC DNA]</scope>
    <source>
        <strain evidence="6 7">NIES-35</strain>
    </source>
</reference>
<dbReference type="AlphaFoldDB" id="A0A2V0NV30"/>
<dbReference type="SUPFAM" id="SSF144232">
    <property type="entry name" value="HIT/MYND zinc finger-like"/>
    <property type="match status" value="1"/>
</dbReference>
<organism evidence="6 7">
    <name type="scientific">Raphidocelis subcapitata</name>
    <dbReference type="NCBI Taxonomy" id="307507"/>
    <lineage>
        <taxon>Eukaryota</taxon>
        <taxon>Viridiplantae</taxon>
        <taxon>Chlorophyta</taxon>
        <taxon>core chlorophytes</taxon>
        <taxon>Chlorophyceae</taxon>
        <taxon>CS clade</taxon>
        <taxon>Sphaeropleales</taxon>
        <taxon>Selenastraceae</taxon>
        <taxon>Raphidocelis</taxon>
    </lineage>
</organism>
<sequence length="827" mass="80929">MSRPSPSAPNIPRLIEQLNSANAFTVAAAVQPAALAAAGSDRDALRLARGGAVPAFARFLQCPIEDVAHNAAAALASMARVAPDLVAEAAGSALVAALTSGGGGEVAVNAAAVIGELAQRKPSSVAAEPGALQALASALRSTNDGTVDNAAAAISWCAAASPSLARLVASTPGALAGLCAAVTSDRDPRVISTAMCALMQIADTGGGDAAVRIVSTPGAEGALTRILLSGNFSLARAAADVLGDASEAGPEHARAAATPAALAALASAAGSEGLVVNCTRALDVIAGASAQLALRVADAPGVDVALLAALTDCDAFAGASAAGILSHIADADAERVARLVSAAPAVLLAISALLQSKETVAVMASVPLLAELARHDNTLVAGLLDLPGAPLQALADALRSADDLLAIGAGRVLSALVGGSAEQAQRVLSAPGVLQAVIAAASHADQHVVASALGIVRGATQFDTGYASRLACAPGALQPLLRALGSPEDRAFANAAHIVALACRADAGLARRVAAVPGALRALAARLSLGEGDAASAAATALFYVAADRNGPRPELLRRLAAEEGVLPALAAAVQRGGDAAVGSLCLLSSFAWVGEEQLVRLWSGAEGVLPALVSVVRTSANDGNVLYAADALEQIAATSPQDLGRSVLDAGAAEAVVQAMARGSDQVVSGLLQALLAVDAAKVAAVLAAALPPPFTAATIRARTALASAPLSLGSVAVEALAHAAEAAATLRARAAPLEALASAGAAEADAARPRACAGCGLQGESAGAGRLRPCAGCSGKGPAGCVLYCGADCQRAHWRAHKAYCKRAAAAAAAAERSSPGGGAA</sequence>
<keyword evidence="3" id="KW-0862">Zinc</keyword>
<dbReference type="PROSITE" id="PS50865">
    <property type="entry name" value="ZF_MYND_2"/>
    <property type="match status" value="1"/>
</dbReference>
<keyword evidence="7" id="KW-1185">Reference proteome</keyword>
<proteinExistence type="predicted"/>
<dbReference type="OrthoDB" id="550206at2759"/>
<dbReference type="InterPro" id="IPR002893">
    <property type="entry name" value="Znf_MYND"/>
</dbReference>
<name>A0A2V0NV30_9CHLO</name>
<dbReference type="Gene3D" id="6.10.140.2220">
    <property type="match status" value="1"/>
</dbReference>
<dbReference type="InParanoid" id="A0A2V0NV30"/>
<protein>
    <recommendedName>
        <fullName evidence="5">MYND-type domain-containing protein</fullName>
    </recommendedName>
</protein>
<evidence type="ECO:0000313" key="6">
    <source>
        <dbReference type="EMBL" id="GBF89413.1"/>
    </source>
</evidence>
<gene>
    <name evidence="6" type="ORF">Rsub_01985</name>
</gene>
<evidence type="ECO:0000313" key="7">
    <source>
        <dbReference type="Proteomes" id="UP000247498"/>
    </source>
</evidence>
<dbReference type="Gene3D" id="1.25.10.10">
    <property type="entry name" value="Leucine-rich Repeat Variant"/>
    <property type="match status" value="3"/>
</dbReference>
<evidence type="ECO:0000259" key="5">
    <source>
        <dbReference type="PROSITE" id="PS50865"/>
    </source>
</evidence>
<dbReference type="Pfam" id="PF01753">
    <property type="entry name" value="zf-MYND"/>
    <property type="match status" value="1"/>
</dbReference>
<evidence type="ECO:0000256" key="4">
    <source>
        <dbReference type="PROSITE-ProRule" id="PRU00134"/>
    </source>
</evidence>
<dbReference type="InterPro" id="IPR011989">
    <property type="entry name" value="ARM-like"/>
</dbReference>
<comment type="caution">
    <text evidence="6">The sequence shown here is derived from an EMBL/GenBank/DDBJ whole genome shotgun (WGS) entry which is preliminary data.</text>
</comment>
<feature type="domain" description="MYND-type" evidence="5">
    <location>
        <begin position="758"/>
        <end position="807"/>
    </location>
</feature>
<keyword evidence="2 4" id="KW-0863">Zinc-finger</keyword>
<keyword evidence="1" id="KW-0479">Metal-binding</keyword>
<dbReference type="Proteomes" id="UP000247498">
    <property type="component" value="Unassembled WGS sequence"/>
</dbReference>
<dbReference type="GO" id="GO:0008270">
    <property type="term" value="F:zinc ion binding"/>
    <property type="evidence" value="ECO:0007669"/>
    <property type="project" value="UniProtKB-KW"/>
</dbReference>
<evidence type="ECO:0000256" key="2">
    <source>
        <dbReference type="ARBA" id="ARBA00022771"/>
    </source>
</evidence>
<dbReference type="InterPro" id="IPR016024">
    <property type="entry name" value="ARM-type_fold"/>
</dbReference>
<dbReference type="EMBL" id="BDRX01000010">
    <property type="protein sequence ID" value="GBF89413.1"/>
    <property type="molecule type" value="Genomic_DNA"/>
</dbReference>
<evidence type="ECO:0000256" key="3">
    <source>
        <dbReference type="ARBA" id="ARBA00022833"/>
    </source>
</evidence>
<accession>A0A2V0NV30</accession>
<evidence type="ECO:0000256" key="1">
    <source>
        <dbReference type="ARBA" id="ARBA00022723"/>
    </source>
</evidence>